<sequence>MERHLASSIGTWFTSATVPKPILLLLRNQPNRKKFISQLLKDYNSLNKDKDAWCPILGVYMNTGHITASHLFAYKHGQETMDEMFGKRCPEELFSSRNGLVTSKDIERYFDSGVLVIVPDKLVVSILSSWVSRDV</sequence>
<protein>
    <recommendedName>
        <fullName evidence="1">HNH nuclease domain-containing protein</fullName>
    </recommendedName>
</protein>
<dbReference type="AlphaFoldDB" id="A0A1E3BDR7"/>
<evidence type="ECO:0000313" key="2">
    <source>
        <dbReference type="EMBL" id="ODM19113.1"/>
    </source>
</evidence>
<accession>A0A1E3BDR7</accession>
<organism evidence="2 3">
    <name type="scientific">Aspergillus cristatus</name>
    <name type="common">Chinese Fuzhuan brick tea-fermentation fungus</name>
    <name type="synonym">Eurotium cristatum</name>
    <dbReference type="NCBI Taxonomy" id="573508"/>
    <lineage>
        <taxon>Eukaryota</taxon>
        <taxon>Fungi</taxon>
        <taxon>Dikarya</taxon>
        <taxon>Ascomycota</taxon>
        <taxon>Pezizomycotina</taxon>
        <taxon>Eurotiomycetes</taxon>
        <taxon>Eurotiomycetidae</taxon>
        <taxon>Eurotiales</taxon>
        <taxon>Aspergillaceae</taxon>
        <taxon>Aspergillus</taxon>
        <taxon>Aspergillus subgen. Aspergillus</taxon>
    </lineage>
</organism>
<reference evidence="2 3" key="1">
    <citation type="journal article" date="2016" name="BMC Genomics">
        <title>Comparative genomic and transcriptomic analyses of the Fuzhuan brick tea-fermentation fungus Aspergillus cristatus.</title>
        <authorList>
            <person name="Ge Y."/>
            <person name="Wang Y."/>
            <person name="Liu Y."/>
            <person name="Tan Y."/>
            <person name="Ren X."/>
            <person name="Zhang X."/>
            <person name="Hyde K.D."/>
            <person name="Liu Y."/>
            <person name="Liu Z."/>
        </authorList>
    </citation>
    <scope>NUCLEOTIDE SEQUENCE [LARGE SCALE GENOMIC DNA]</scope>
    <source>
        <strain evidence="2 3">GZAAS20.1005</strain>
    </source>
</reference>
<dbReference type="Proteomes" id="UP000094569">
    <property type="component" value="Unassembled WGS sequence"/>
</dbReference>
<gene>
    <name evidence="2" type="ORF">SI65_05730</name>
</gene>
<keyword evidence="3" id="KW-1185">Reference proteome</keyword>
<dbReference type="OrthoDB" id="5386595at2759"/>
<dbReference type="STRING" id="573508.A0A1E3BDR7"/>
<dbReference type="EMBL" id="JXNT01000005">
    <property type="protein sequence ID" value="ODM19113.1"/>
    <property type="molecule type" value="Genomic_DNA"/>
</dbReference>
<dbReference type="VEuPathDB" id="FungiDB:SI65_05730"/>
<dbReference type="InterPro" id="IPR003615">
    <property type="entry name" value="HNH_nuc"/>
</dbReference>
<evidence type="ECO:0000259" key="1">
    <source>
        <dbReference type="Pfam" id="PF13391"/>
    </source>
</evidence>
<proteinExistence type="predicted"/>
<name>A0A1E3BDR7_ASPCR</name>
<feature type="domain" description="HNH nuclease" evidence="1">
    <location>
        <begin position="54"/>
        <end position="118"/>
    </location>
</feature>
<comment type="caution">
    <text evidence="2">The sequence shown here is derived from an EMBL/GenBank/DDBJ whole genome shotgun (WGS) entry which is preliminary data.</text>
</comment>
<evidence type="ECO:0000313" key="3">
    <source>
        <dbReference type="Proteomes" id="UP000094569"/>
    </source>
</evidence>
<dbReference type="Pfam" id="PF13391">
    <property type="entry name" value="HNH_2"/>
    <property type="match status" value="1"/>
</dbReference>